<keyword evidence="14" id="KW-0472">Membrane</keyword>
<dbReference type="NCBIfam" id="TIGR01019">
    <property type="entry name" value="sucCoAalpha"/>
    <property type="match status" value="1"/>
</dbReference>
<keyword evidence="17" id="KW-1185">Reference proteome</keyword>
<keyword evidence="8 9" id="KW-0460">Magnesium</keyword>
<dbReference type="Pfam" id="PF02629">
    <property type="entry name" value="CoA_binding"/>
    <property type="match status" value="1"/>
</dbReference>
<dbReference type="GO" id="GO:0005524">
    <property type="term" value="F:ATP binding"/>
    <property type="evidence" value="ECO:0007669"/>
    <property type="project" value="UniProtKB-UniRule"/>
</dbReference>
<comment type="similarity">
    <text evidence="9 13">Belongs to the succinate/malate CoA ligase beta subunit family.</text>
</comment>
<dbReference type="VEuPathDB" id="VectorBase:GAUT039740"/>
<dbReference type="InterPro" id="IPR011761">
    <property type="entry name" value="ATP-grasp"/>
</dbReference>
<keyword evidence="14" id="KW-0812">Transmembrane</keyword>
<dbReference type="FunFam" id="3.40.50.261:FF:000001">
    <property type="entry name" value="Succinate--CoA ligase [ADP-forming] subunit beta"/>
    <property type="match status" value="1"/>
</dbReference>
<dbReference type="InterPro" id="IPR013650">
    <property type="entry name" value="ATP-grasp_succ-CoA_synth-type"/>
</dbReference>
<dbReference type="FunFam" id="3.40.50.261:FF:000006">
    <property type="entry name" value="Succinate--CoA ligase [ADP-forming] subunit alpha"/>
    <property type="match status" value="1"/>
</dbReference>
<dbReference type="Gene3D" id="3.40.718.10">
    <property type="entry name" value="Isopropylmalate Dehydrogenase"/>
    <property type="match status" value="1"/>
</dbReference>
<comment type="subcellular location">
    <subcellularLocation>
        <location evidence="9">Mitochondrion</location>
    </subcellularLocation>
</comment>
<dbReference type="NCBIfam" id="TIGR01016">
    <property type="entry name" value="sucCoAbeta"/>
    <property type="match status" value="1"/>
</dbReference>
<accession>A0A1A9VKD9</accession>
<name>A0A1A9VKD9_GLOAU</name>
<dbReference type="EC" id="6.2.1.5" evidence="9"/>
<evidence type="ECO:0000256" key="10">
    <source>
        <dbReference type="HAMAP-Rule" id="MF_03222"/>
    </source>
</evidence>
<dbReference type="SUPFAM" id="SSF53659">
    <property type="entry name" value="Isocitrate/Isopropylmalate dehydrogenase-like"/>
    <property type="match status" value="1"/>
</dbReference>
<dbReference type="InterPro" id="IPR013815">
    <property type="entry name" value="ATP_grasp_subdomain_1"/>
</dbReference>
<dbReference type="Pfam" id="PF00180">
    <property type="entry name" value="Iso_dh"/>
    <property type="match status" value="1"/>
</dbReference>
<comment type="cofactor">
    <cofactor evidence="9">
        <name>Mg(2+)</name>
        <dbReference type="ChEBI" id="CHEBI:18420"/>
    </cofactor>
    <text evidence="9">Binds 1 Mg(2+) ion per subunit.</text>
</comment>
<dbReference type="InterPro" id="IPR036869">
    <property type="entry name" value="J_dom_sf"/>
</dbReference>
<comment type="function">
    <text evidence="10">Succinyl-CoA synthetase functions in the citric acid cycle (TCA), coupling the hydrolysis of succinyl-CoA to the synthesis of either ATP or GTP and thus represents the only step of substrate-level phosphorylation in the TCA. The alpha subunit of the enzyme binds the substrates coenzyme A and phosphate, while succinate binding and specificity for either ATP or GTP is provided by different beta subunits.</text>
</comment>
<keyword evidence="5" id="KW-0808">Transferase</keyword>
<organism evidence="16 17">
    <name type="scientific">Glossina austeni</name>
    <name type="common">Savannah tsetse fly</name>
    <dbReference type="NCBI Taxonomy" id="7395"/>
    <lineage>
        <taxon>Eukaryota</taxon>
        <taxon>Metazoa</taxon>
        <taxon>Ecdysozoa</taxon>
        <taxon>Arthropoda</taxon>
        <taxon>Hexapoda</taxon>
        <taxon>Insecta</taxon>
        <taxon>Pterygota</taxon>
        <taxon>Neoptera</taxon>
        <taxon>Endopterygota</taxon>
        <taxon>Diptera</taxon>
        <taxon>Brachycera</taxon>
        <taxon>Muscomorpha</taxon>
        <taxon>Hippoboscoidea</taxon>
        <taxon>Glossinidae</taxon>
        <taxon>Glossina</taxon>
    </lineage>
</organism>
<comment type="similarity">
    <text evidence="2">Belongs to the isocitrate and isopropylmalate dehydrogenases family.</text>
</comment>
<dbReference type="PANTHER" id="PTHR11815">
    <property type="entry name" value="SUCCINYL-COA SYNTHETASE BETA CHAIN"/>
    <property type="match status" value="1"/>
</dbReference>
<evidence type="ECO:0000256" key="3">
    <source>
        <dbReference type="ARBA" id="ARBA00022532"/>
    </source>
</evidence>
<dbReference type="PROSITE" id="PS00470">
    <property type="entry name" value="IDH_IMDH"/>
    <property type="match status" value="1"/>
</dbReference>
<feature type="binding site" evidence="9">
    <location>
        <position position="261"/>
    </location>
    <ligand>
        <name>substrate</name>
        <note>ligand shared with subunit alpha</note>
    </ligand>
</feature>
<feature type="transmembrane region" description="Helical" evidence="14">
    <location>
        <begin position="1349"/>
        <end position="1370"/>
    </location>
</feature>
<dbReference type="EnsemblMetazoa" id="GAUT039740-RA">
    <property type="protein sequence ID" value="GAUT039740-PA"/>
    <property type="gene ID" value="GAUT039740"/>
</dbReference>
<comment type="catalytic activity">
    <reaction evidence="9">
        <text>succinate + ATP + CoA = succinyl-CoA + ADP + phosphate</text>
        <dbReference type="Rhea" id="RHEA:17661"/>
        <dbReference type="ChEBI" id="CHEBI:30031"/>
        <dbReference type="ChEBI" id="CHEBI:30616"/>
        <dbReference type="ChEBI" id="CHEBI:43474"/>
        <dbReference type="ChEBI" id="CHEBI:57287"/>
        <dbReference type="ChEBI" id="CHEBI:57292"/>
        <dbReference type="ChEBI" id="CHEBI:456216"/>
        <dbReference type="EC" id="6.2.1.5"/>
    </reaction>
</comment>
<dbReference type="EC" id="6.2.1.4" evidence="10"/>
<feature type="binding site" evidence="9">
    <location>
        <position position="196"/>
    </location>
    <ligand>
        <name>Mg(2+)</name>
        <dbReference type="ChEBI" id="CHEBI:18420"/>
    </ligand>
</feature>
<evidence type="ECO:0000313" key="16">
    <source>
        <dbReference type="EnsemblMetazoa" id="GAUT039740-PA"/>
    </source>
</evidence>
<evidence type="ECO:0000256" key="6">
    <source>
        <dbReference type="ARBA" id="ARBA00022723"/>
    </source>
</evidence>
<feature type="transmembrane region" description="Helical" evidence="14">
    <location>
        <begin position="1303"/>
        <end position="1328"/>
    </location>
</feature>
<dbReference type="InterPro" id="IPR016102">
    <property type="entry name" value="Succinyl-CoA_synth-like"/>
</dbReference>
<dbReference type="GO" id="GO:0042709">
    <property type="term" value="C:succinate-CoA ligase complex"/>
    <property type="evidence" value="ECO:0007669"/>
    <property type="project" value="TreeGrafter"/>
</dbReference>
<dbReference type="FunFam" id="3.40.718.10:FF:000020">
    <property type="entry name" value="Isocitrate dehydrogenase"/>
    <property type="match status" value="1"/>
</dbReference>
<feature type="binding site" evidence="9">
    <location>
        <position position="210"/>
    </location>
    <ligand>
        <name>Mg(2+)</name>
        <dbReference type="ChEBI" id="CHEBI:18420"/>
    </ligand>
</feature>
<dbReference type="GO" id="GO:0004450">
    <property type="term" value="F:isocitrate dehydrogenase (NADP+) activity"/>
    <property type="evidence" value="ECO:0007669"/>
    <property type="project" value="InterPro"/>
</dbReference>
<dbReference type="GO" id="GO:0005829">
    <property type="term" value="C:cytosol"/>
    <property type="evidence" value="ECO:0007669"/>
    <property type="project" value="TreeGrafter"/>
</dbReference>
<dbReference type="InterPro" id="IPR033847">
    <property type="entry name" value="Citrt_syn/SCS-alpha_CS"/>
</dbReference>
<feature type="active site" description="Tele-phosphohistidine intermediate" evidence="10">
    <location>
        <position position="615"/>
    </location>
</feature>
<evidence type="ECO:0000256" key="4">
    <source>
        <dbReference type="ARBA" id="ARBA00022598"/>
    </source>
</evidence>
<dbReference type="PROSITE" id="PS50975">
    <property type="entry name" value="ATP_GRASP"/>
    <property type="match status" value="1"/>
</dbReference>
<feature type="binding site" evidence="10">
    <location>
        <begin position="384"/>
        <end position="387"/>
    </location>
    <ligand>
        <name>CoA</name>
        <dbReference type="ChEBI" id="CHEBI:57287"/>
    </ligand>
</feature>
<dbReference type="InterPro" id="IPR024084">
    <property type="entry name" value="IsoPropMal-DH-like_dom"/>
</dbReference>
<dbReference type="GO" id="GO:0051287">
    <property type="term" value="F:NAD binding"/>
    <property type="evidence" value="ECO:0007669"/>
    <property type="project" value="InterPro"/>
</dbReference>
<keyword evidence="3 9" id="KW-0816">Tricarboxylic acid cycle</keyword>
<dbReference type="GO" id="GO:0016740">
    <property type="term" value="F:transferase activity"/>
    <property type="evidence" value="ECO:0007669"/>
    <property type="project" value="UniProtKB-KW"/>
</dbReference>
<dbReference type="UniPathway" id="UPA00223">
    <property type="reaction ID" value="UER00999"/>
</dbReference>
<dbReference type="CDD" id="cd06257">
    <property type="entry name" value="DnaJ"/>
    <property type="match status" value="1"/>
</dbReference>
<keyword evidence="9" id="KW-0496">Mitochondrion</keyword>
<dbReference type="Gene3D" id="3.40.50.720">
    <property type="entry name" value="NAD(P)-binding Rossmann-like Domain"/>
    <property type="match status" value="1"/>
</dbReference>
<dbReference type="Gene3D" id="3.30.470.20">
    <property type="entry name" value="ATP-grasp fold, B domain"/>
    <property type="match status" value="1"/>
</dbReference>
<dbReference type="PROSITE" id="PS01216">
    <property type="entry name" value="SUCCINYL_COA_LIG_1"/>
    <property type="match status" value="1"/>
</dbReference>
<dbReference type="InterPro" id="IPR001623">
    <property type="entry name" value="DnaJ_domain"/>
</dbReference>
<evidence type="ECO:0000256" key="12">
    <source>
        <dbReference type="RuleBase" id="RU000677"/>
    </source>
</evidence>
<proteinExistence type="inferred from homology"/>
<evidence type="ECO:0000256" key="9">
    <source>
        <dbReference type="HAMAP-Rule" id="MF_03219"/>
    </source>
</evidence>
<dbReference type="Pfam" id="PF00549">
    <property type="entry name" value="Ligase_CoA"/>
    <property type="match status" value="2"/>
</dbReference>
<dbReference type="GO" id="GO:0004776">
    <property type="term" value="F:succinate-CoA ligase (GDP-forming) activity"/>
    <property type="evidence" value="ECO:0007669"/>
    <property type="project" value="UniProtKB-EC"/>
</dbReference>
<dbReference type="GO" id="GO:0005739">
    <property type="term" value="C:mitochondrion"/>
    <property type="evidence" value="ECO:0007669"/>
    <property type="project" value="UniProtKB-SubCell"/>
</dbReference>
<protein>
    <recommendedName>
        <fullName evidence="9 10">Multifunctional fusion protein</fullName>
    </recommendedName>
    <domain>
        <recommendedName>
            <fullName evidence="9">Succinate--CoA ligase [ADP-forming] subunit beta, mitochondrial</fullName>
            <ecNumber evidence="9">6.2.1.5</ecNumber>
        </recommendedName>
        <alternativeName>
            <fullName evidence="9">Succinyl-CoA synthetase beta chain</fullName>
            <shortName evidence="9">SCS-beta</shortName>
        </alternativeName>
    </domain>
    <domain>
        <recommendedName>
            <fullName evidence="10">Succinate--CoA ligase [ADP/GDP-forming] subunit alpha, mitochondrial</fullName>
            <ecNumber evidence="10">6.2.1.4</ecNumber>
        </recommendedName>
        <alternativeName>
            <fullName evidence="10">Succinyl-CoA synthetase subunit alpha</fullName>
            <shortName evidence="10">SCS-alpha</shortName>
        </alternativeName>
    </domain>
</protein>
<dbReference type="NCBIfam" id="NF001913">
    <property type="entry name" value="PRK00696.1"/>
    <property type="match status" value="1"/>
</dbReference>
<keyword evidence="14" id="KW-1133">Transmembrane helix</keyword>
<keyword evidence="6 9" id="KW-0479">Metal-binding</keyword>
<feature type="binding site" evidence="9">
    <location>
        <begin position="53"/>
        <end position="55"/>
    </location>
    <ligand>
        <name>ATP</name>
        <dbReference type="ChEBI" id="CHEBI:30616"/>
    </ligand>
</feature>
<evidence type="ECO:0000256" key="2">
    <source>
        <dbReference type="ARBA" id="ARBA00007769"/>
    </source>
</evidence>
<dbReference type="SUPFAM" id="SSF52210">
    <property type="entry name" value="Succinyl-CoA synthetase domains"/>
    <property type="match status" value="2"/>
</dbReference>
<feature type="binding site" evidence="10">
    <location>
        <position position="526"/>
    </location>
    <ligand>
        <name>substrate</name>
        <note>ligand shared with subunit beta</note>
    </ligand>
</feature>
<dbReference type="FunFam" id="3.40.50.720:FF:000002">
    <property type="entry name" value="Succinate--CoA ligase [ADP-forming] subunit alpha"/>
    <property type="match status" value="1"/>
</dbReference>
<dbReference type="SMART" id="SM00881">
    <property type="entry name" value="CoA_binding"/>
    <property type="match status" value="1"/>
</dbReference>
<keyword evidence="4 9" id="KW-0436">Ligase</keyword>
<dbReference type="SUPFAM" id="SSF51735">
    <property type="entry name" value="NAD(P)-binding Rossmann-fold domains"/>
    <property type="match status" value="1"/>
</dbReference>
<dbReference type="FunFam" id="3.30.470.20:FF:000002">
    <property type="entry name" value="Succinate--CoA ligase [ADP-forming] subunit beta"/>
    <property type="match status" value="1"/>
</dbReference>
<evidence type="ECO:0000256" key="5">
    <source>
        <dbReference type="ARBA" id="ARBA00022679"/>
    </source>
</evidence>
<feature type="binding site" evidence="9">
    <location>
        <begin position="318"/>
        <end position="320"/>
    </location>
    <ligand>
        <name>substrate</name>
        <note>ligand shared with subunit alpha</note>
    </ligand>
</feature>
<dbReference type="InterPro" id="IPR036291">
    <property type="entry name" value="NAD(P)-bd_dom_sf"/>
</dbReference>
<dbReference type="GO" id="GO:0000287">
    <property type="term" value="F:magnesium ion binding"/>
    <property type="evidence" value="ECO:0007669"/>
    <property type="project" value="UniProtKB-UniRule"/>
</dbReference>
<evidence type="ECO:0000259" key="15">
    <source>
        <dbReference type="PROSITE" id="PS50975"/>
    </source>
</evidence>
<dbReference type="Gene3D" id="3.40.50.261">
    <property type="entry name" value="Succinyl-CoA synthetase domains"/>
    <property type="match status" value="2"/>
</dbReference>
<dbReference type="NCBIfam" id="NF006673">
    <property type="entry name" value="PRK09222.1"/>
    <property type="match status" value="1"/>
</dbReference>
<comment type="subunit">
    <text evidence="10">Heterodimer of an alpha and a beta subunit. Different beta subunits determine nucleotide specificity. Together with an ATP-specific beta subunit, forms an ADP-forming succinyl-CoA synthetase (A-SCS). Together with a GTP-specific beta subunit forms a GDP-forming succinyl-CoA synthetase (G-SCS).</text>
</comment>
<evidence type="ECO:0000256" key="11">
    <source>
        <dbReference type="PROSITE-ProRule" id="PRU00409"/>
    </source>
</evidence>
<dbReference type="FunFam" id="3.30.1490.20:FF:000002">
    <property type="entry name" value="Succinate--CoA ligase [ADP-forming] subunit beta"/>
    <property type="match status" value="1"/>
</dbReference>
<feature type="binding site" evidence="10">
    <location>
        <begin position="463"/>
        <end position="465"/>
    </location>
    <ligand>
        <name>CoA</name>
        <dbReference type="ChEBI" id="CHEBI:57287"/>
    </ligand>
</feature>
<dbReference type="NCBIfam" id="NF004230">
    <property type="entry name" value="PRK05678.1"/>
    <property type="match status" value="1"/>
</dbReference>
<dbReference type="Pfam" id="PF08442">
    <property type="entry name" value="ATP-grasp_2"/>
    <property type="match status" value="1"/>
</dbReference>
<dbReference type="PRINTS" id="PR01798">
    <property type="entry name" value="SCOASYNTHASE"/>
</dbReference>
<dbReference type="PANTHER" id="PTHR11815:SF10">
    <property type="entry name" value="SUCCINATE--COA LIGASE [GDP-FORMING] SUBUNIT BETA, MITOCHONDRIAL"/>
    <property type="match status" value="1"/>
</dbReference>
<sequence>MNIHEYQAKEILHKFNVPVPKGFVTMSAEGVKTQVSQLKSDVFVVKAQIHAGGRGKAGGVKLAKSDEEAQQFVKDMIGMTLVTHQTGPSGQQVRRVYIEEGSSIKKEYYLSLVIDPKLSRPIFIFSSEGGMDIEEVAKNSPAKIVKFDIDLATSFDSSKLSSSFNLSSEQIEKITNVTKNIYDAFIATDASQIEINPLVETNSGDFIALDAKINFDDNALYRHPEVMELRDYDEEVKEEIEASKYGLSYIKMDGSIGCMVNGAGLAMATMDIIKYYGAEPANFLDVGGGASKETVTEAFKIILSDSNVKGILVNIFGGIMRCDIIASGIVAAAKEMSIKVPLVVRLSGTNFEEGKKILEESGLNIIAADELDEAAQKIVKEGFTGAQGTFHSEQAIDYGTKMVGGVTPGKGDSTHLNLPVFNTVAEAREKTDANATVIYVPAKFAAAAILEAIDAKIELIVCITEGIPILDMVKVKRALVDSKSRLVGPNCPGIITPEECKIGIMPGHIHKRGHIGIMSRSGTLTYEAVAQTTAVGLGQSTCIGIGGDPVHGMTFVDCMELFLKDDGTHGIVVIGEIGGNEEEDVSHFVKTEKTKKPIVGFVAGQTAPPGRRMGHAGAIISSSGGSAGAKLEVMRSAGIAIAETPAVIVREVMSTPITVAYGDGIGPEIMEAVLSILREAEAKISIDIIEIGERVYSKEWSHGISPSGWESIERTKILLKSPTTTPQGKGRKSLNVALRKNLGLYANIRPCISYHPVIENKFDKFDIVVIRENEEDVYTGIEHRLTGDSYQCTKIITRSGSEKICRYAFEYAKKHNREKVTCLTKDNIMKMTDGAFHAAFDRIAKEYPDIKAEHYIVDIGMARVATEPENFDVIVTENLYGDILSDIVAQTSGSVGLAGSSNIGNEYAMFEAVHGSAPDIAGKNMANPSGLLNAAVHMLIYVGQASTAKLIYNAWLKTLEDGIHTADLYKEKRSKQKVGTKEFAEAVINNLGKKPATLPELIISSGSDSKINKVQDNYEQDYKVKKLVGSDITLAWDKSSDFDQIVGLNNLQMIAIYSKGLAIWPRSSKSSSDQITLLEIKAKQVVDKNYEELSAILKKQNKKLILVNHPDKGGDKNRFDQIYKAYQELKKYIEPLELGNPCVKVSVGAESDGSLTAREFYYRKKLFEKLNITEEEVVGKNFVELASILKKKNSSLEDLEHKDKLIYDINYWARYGSLFDCEVKKLRNEIDKHLLKPNMQLFSYISPLEKCRSLIREDKQALMQKFIKRRDDLLSSVFKAKVYTLLPLALAEASYCYYFLPTWLIASNTLMCLCLPLVALNFIMAQFLALLTEHYEKKYKNSEISIDNLYVDVTIFGTLSLLALLATEVFSPTFSKSCEIYAEKYAKDLLEEDPKDRVQKETDLLGRYDPQRILMPIIMPLVRKCFAEVASEFAERNFDEVKTDMSDVNTEGLSNPQAIEFAQQTV</sequence>
<comment type="function">
    <text evidence="9">Succinyl-CoA synthetase functions in the citric acid cycle (TCA), coupling the hydrolysis of succinyl-CoA to the synthesis of ATP and thus represents the only step of substrate-level phosphorylation in the TCA. The beta subunit provides nucleotide specificity of the enzyme and binds the substrate succinate, while the binding sites for coenzyme A and phosphate are found in the alpha subunit.</text>
</comment>
<dbReference type="InterPro" id="IPR019818">
    <property type="entry name" value="IsoCit/isopropylmalate_DH_CS"/>
</dbReference>
<comment type="similarity">
    <text evidence="10 12">Belongs to the succinate/malate CoA ligase alpha subunit family.</text>
</comment>
<dbReference type="GO" id="GO:0006099">
    <property type="term" value="P:tricarboxylic acid cycle"/>
    <property type="evidence" value="ECO:0007669"/>
    <property type="project" value="UniProtKB-UniRule"/>
</dbReference>
<dbReference type="GO" id="GO:0004775">
    <property type="term" value="F:succinate-CoA ligase (ADP-forming) activity"/>
    <property type="evidence" value="ECO:0007669"/>
    <property type="project" value="UniProtKB-UniRule"/>
</dbReference>
<dbReference type="SUPFAM" id="SSF46565">
    <property type="entry name" value="Chaperone J-domain"/>
    <property type="match status" value="1"/>
</dbReference>
<dbReference type="Gene3D" id="3.30.1490.20">
    <property type="entry name" value="ATP-grasp fold, A domain"/>
    <property type="match status" value="1"/>
</dbReference>
<evidence type="ECO:0000256" key="14">
    <source>
        <dbReference type="SAM" id="Phobius"/>
    </source>
</evidence>
<dbReference type="HAMAP" id="MF_00558">
    <property type="entry name" value="Succ_CoA_beta"/>
    <property type="match status" value="1"/>
</dbReference>
<dbReference type="GO" id="GO:0006104">
    <property type="term" value="P:succinyl-CoA metabolic process"/>
    <property type="evidence" value="ECO:0007669"/>
    <property type="project" value="TreeGrafter"/>
</dbReference>
<feature type="binding site" evidence="10">
    <location>
        <position position="410"/>
    </location>
    <ligand>
        <name>CoA</name>
        <dbReference type="ChEBI" id="CHEBI:57287"/>
    </ligand>
</feature>
<keyword evidence="7 9" id="KW-0547">Nucleotide-binding</keyword>
<dbReference type="GO" id="GO:0006097">
    <property type="term" value="P:glyoxylate cycle"/>
    <property type="evidence" value="ECO:0007669"/>
    <property type="project" value="InterPro"/>
</dbReference>
<evidence type="ECO:0000256" key="8">
    <source>
        <dbReference type="ARBA" id="ARBA00022842"/>
    </source>
</evidence>
<evidence type="ECO:0000256" key="7">
    <source>
        <dbReference type="ARBA" id="ARBA00022741"/>
    </source>
</evidence>
<dbReference type="InterPro" id="IPR003781">
    <property type="entry name" value="CoA-bd"/>
</dbReference>
<dbReference type="InterPro" id="IPR005811">
    <property type="entry name" value="SUCC_ACL_C"/>
</dbReference>
<dbReference type="STRING" id="7395.A0A1A9VKD9"/>
<feature type="binding site" evidence="9">
    <location>
        <position position="107"/>
    </location>
    <ligand>
        <name>ATP</name>
        <dbReference type="ChEBI" id="CHEBI:30616"/>
    </ligand>
</feature>
<dbReference type="InterPro" id="IPR005810">
    <property type="entry name" value="CoA_lig_alpha"/>
</dbReference>
<dbReference type="InterPro" id="IPR005809">
    <property type="entry name" value="Succ_CoA_ligase-like_bsu"/>
</dbReference>
<keyword evidence="9 11" id="KW-0067">ATP-binding</keyword>
<dbReference type="NCBIfam" id="TIGR02924">
    <property type="entry name" value="ICDH_alpha"/>
    <property type="match status" value="1"/>
</dbReference>
<dbReference type="SMART" id="SM01329">
    <property type="entry name" value="Iso_dh"/>
    <property type="match status" value="1"/>
</dbReference>
<dbReference type="PROSITE" id="PS00399">
    <property type="entry name" value="SUCCINYL_COA_LIG_2"/>
    <property type="match status" value="1"/>
</dbReference>
<dbReference type="InterPro" id="IPR017866">
    <property type="entry name" value="Succ-CoA_synthase_bsu_CS"/>
</dbReference>
<comment type="pathway">
    <text evidence="1 9">Carbohydrate metabolism; tricarboxylic acid cycle; succinate from succinyl-CoA (ligase route): step 1/1.</text>
</comment>
<evidence type="ECO:0000313" key="17">
    <source>
        <dbReference type="Proteomes" id="UP000078200"/>
    </source>
</evidence>
<dbReference type="HAMAP" id="MF_01988">
    <property type="entry name" value="Succ_CoA_alpha"/>
    <property type="match status" value="1"/>
</dbReference>
<comment type="catalytic activity">
    <reaction evidence="10">
        <text>GTP + succinate + CoA = succinyl-CoA + GDP + phosphate</text>
        <dbReference type="Rhea" id="RHEA:22120"/>
        <dbReference type="ChEBI" id="CHEBI:30031"/>
        <dbReference type="ChEBI" id="CHEBI:37565"/>
        <dbReference type="ChEBI" id="CHEBI:43474"/>
        <dbReference type="ChEBI" id="CHEBI:57287"/>
        <dbReference type="ChEBI" id="CHEBI:57292"/>
        <dbReference type="ChEBI" id="CHEBI:58189"/>
        <dbReference type="EC" id="6.2.1.4"/>
    </reaction>
</comment>
<feature type="binding site" evidence="9">
    <location>
        <position position="46"/>
    </location>
    <ligand>
        <name>ATP</name>
        <dbReference type="ChEBI" id="CHEBI:30616"/>
    </ligand>
</feature>
<dbReference type="Gene3D" id="1.10.287.110">
    <property type="entry name" value="DnaJ domain"/>
    <property type="match status" value="1"/>
</dbReference>
<feature type="domain" description="ATP-grasp" evidence="15">
    <location>
        <begin position="9"/>
        <end position="241"/>
    </location>
</feature>
<dbReference type="InterPro" id="IPR014273">
    <property type="entry name" value="Isocitrate_DH_bac-typ"/>
</dbReference>
<dbReference type="InterPro" id="IPR017440">
    <property type="entry name" value="Cit_synth/succinyl-CoA_lig_AS"/>
</dbReference>
<dbReference type="Proteomes" id="UP000078200">
    <property type="component" value="Unassembled WGS sequence"/>
</dbReference>
<dbReference type="PROSITE" id="PS01217">
    <property type="entry name" value="SUCCINYL_COA_LIG_3"/>
    <property type="match status" value="1"/>
</dbReference>
<dbReference type="SUPFAM" id="SSF56059">
    <property type="entry name" value="Glutathione synthetase ATP-binding domain-like"/>
    <property type="match status" value="1"/>
</dbReference>
<evidence type="ECO:0000256" key="1">
    <source>
        <dbReference type="ARBA" id="ARBA00005064"/>
    </source>
</evidence>
<evidence type="ECO:0000256" key="13">
    <source>
        <dbReference type="RuleBase" id="RU361258"/>
    </source>
</evidence>
<reference evidence="16" key="1">
    <citation type="submission" date="2020-05" db="UniProtKB">
        <authorList>
            <consortium name="EnsemblMetazoa"/>
        </authorList>
    </citation>
    <scope>IDENTIFICATION</scope>
    <source>
        <strain evidence="16">TTRI</strain>
    </source>
</reference>